<dbReference type="GO" id="GO:0043683">
    <property type="term" value="P:type IV pilus assembly"/>
    <property type="evidence" value="ECO:0007669"/>
    <property type="project" value="InterPro"/>
</dbReference>
<dbReference type="AlphaFoldDB" id="A0A495BMJ4"/>
<feature type="transmembrane region" description="Helical" evidence="2">
    <location>
        <begin position="20"/>
        <end position="41"/>
    </location>
</feature>
<proteinExistence type="predicted"/>
<dbReference type="PANTHER" id="PTHR39555:SF1">
    <property type="entry name" value="TYPE IV PILUS INNER MEMBRANE COMPONENT PILO"/>
    <property type="match status" value="1"/>
</dbReference>
<sequence length="204" mass="22317">MTMDEFRQLDLKNLPDLPLGPQISSLVVMIAAILGLAYYFVFADLQDQIERQQAKEVQLKESFLDKKRQVANLAALENQLKEIESSFGALLKQLPTKAEMPALLTEINQAGVGRGLLFELFRPGSETKAAQIATLPIQIRLSGSYGELATFVNDVAQLSRIVTIGDITLSPNGGAKEDRLQLQATAKTYRALEASEQTAKAGKP</sequence>
<evidence type="ECO:0000256" key="2">
    <source>
        <dbReference type="SAM" id="Phobius"/>
    </source>
</evidence>
<organism evidence="3 4">
    <name type="scientific">Vogesella indigofera</name>
    <name type="common">Pseudomonas indigofera</name>
    <dbReference type="NCBI Taxonomy" id="45465"/>
    <lineage>
        <taxon>Bacteria</taxon>
        <taxon>Pseudomonadati</taxon>
        <taxon>Pseudomonadota</taxon>
        <taxon>Betaproteobacteria</taxon>
        <taxon>Neisseriales</taxon>
        <taxon>Chromobacteriaceae</taxon>
        <taxon>Vogesella</taxon>
    </lineage>
</organism>
<dbReference type="GO" id="GO:0043107">
    <property type="term" value="P:type IV pilus-dependent motility"/>
    <property type="evidence" value="ECO:0007669"/>
    <property type="project" value="InterPro"/>
</dbReference>
<evidence type="ECO:0000256" key="1">
    <source>
        <dbReference type="SAM" id="Coils"/>
    </source>
</evidence>
<dbReference type="PANTHER" id="PTHR39555">
    <property type="entry name" value="FIMBRIAL ASSEMBLY PROTEIN PILO-LIKE PROTEIN-RELATED"/>
    <property type="match status" value="1"/>
</dbReference>
<dbReference type="EMBL" id="RBID01000002">
    <property type="protein sequence ID" value="RKQ62190.1"/>
    <property type="molecule type" value="Genomic_DNA"/>
</dbReference>
<evidence type="ECO:0000313" key="3">
    <source>
        <dbReference type="EMBL" id="RKQ62190.1"/>
    </source>
</evidence>
<keyword evidence="2" id="KW-0472">Membrane</keyword>
<dbReference type="PIRSF" id="PIRSF016482">
    <property type="entry name" value="PilO"/>
    <property type="match status" value="1"/>
</dbReference>
<keyword evidence="2" id="KW-0812">Transmembrane</keyword>
<feature type="coiled-coil region" evidence="1">
    <location>
        <begin position="42"/>
        <end position="93"/>
    </location>
</feature>
<dbReference type="Proteomes" id="UP000279384">
    <property type="component" value="Unassembled WGS sequence"/>
</dbReference>
<keyword evidence="1" id="KW-0175">Coiled coil</keyword>
<dbReference type="RefSeq" id="WP_120809344.1">
    <property type="nucleotide sequence ID" value="NZ_RBID01000002.1"/>
</dbReference>
<accession>A0A495BMJ4</accession>
<dbReference type="InterPro" id="IPR007445">
    <property type="entry name" value="PilO"/>
</dbReference>
<dbReference type="Gene3D" id="1.10.287.540">
    <property type="entry name" value="Helix hairpin bin"/>
    <property type="match status" value="1"/>
</dbReference>
<evidence type="ECO:0000313" key="4">
    <source>
        <dbReference type="Proteomes" id="UP000279384"/>
    </source>
</evidence>
<dbReference type="Gene3D" id="3.30.70.60">
    <property type="match status" value="1"/>
</dbReference>
<gene>
    <name evidence="3" type="ORF">C8E02_0246</name>
</gene>
<keyword evidence="2" id="KW-1133">Transmembrane helix</keyword>
<comment type="caution">
    <text evidence="3">The sequence shown here is derived from an EMBL/GenBank/DDBJ whole genome shotgun (WGS) entry which is preliminary data.</text>
</comment>
<reference evidence="3 4" key="1">
    <citation type="submission" date="2018-10" db="EMBL/GenBank/DDBJ databases">
        <title>Genomic Encyclopedia of Type Strains, Phase IV (KMG-IV): sequencing the most valuable type-strain genomes for metagenomic binning, comparative biology and taxonomic classification.</title>
        <authorList>
            <person name="Goeker M."/>
        </authorList>
    </citation>
    <scope>NUCLEOTIDE SEQUENCE [LARGE SCALE GENOMIC DNA]</scope>
    <source>
        <strain evidence="3 4">DSM 3303</strain>
    </source>
</reference>
<dbReference type="InterPro" id="IPR014717">
    <property type="entry name" value="Transl_elong_EF1B/ribsomal_bS6"/>
</dbReference>
<dbReference type="Pfam" id="PF04350">
    <property type="entry name" value="PilO"/>
    <property type="match status" value="1"/>
</dbReference>
<name>A0A495BMJ4_VOGIN</name>
<protein>
    <submittedName>
        <fullName evidence="3">Type IV pilus assembly protein PilO</fullName>
    </submittedName>
</protein>